<evidence type="ECO:0000313" key="2">
    <source>
        <dbReference type="EMBL" id="CAA9420387.1"/>
    </source>
</evidence>
<proteinExistence type="predicted"/>
<accession>A0A6J4PRL7</accession>
<sequence length="79" mass="8558">AGQARHPRERRRAGADLDAADPLDVPAGQGGGVRDDDADGPRRAAGRGGELLRVPRVRRLELHRRAVPAPQRRQGGKRL</sequence>
<protein>
    <submittedName>
        <fullName evidence="2">Oxidoreductase, short chain dehydrogenase/reductase family</fullName>
    </submittedName>
</protein>
<feature type="region of interest" description="Disordered" evidence="1">
    <location>
        <begin position="1"/>
        <end position="50"/>
    </location>
</feature>
<feature type="compositionally biased region" description="Low complexity" evidence="1">
    <location>
        <begin position="16"/>
        <end position="27"/>
    </location>
</feature>
<organism evidence="2">
    <name type="scientific">uncultured Phycisphaerae bacterium</name>
    <dbReference type="NCBI Taxonomy" id="904963"/>
    <lineage>
        <taxon>Bacteria</taxon>
        <taxon>Pseudomonadati</taxon>
        <taxon>Planctomycetota</taxon>
        <taxon>Phycisphaerae</taxon>
        <taxon>environmental samples</taxon>
    </lineage>
</organism>
<feature type="compositionally biased region" description="Basic and acidic residues" evidence="1">
    <location>
        <begin position="33"/>
        <end position="42"/>
    </location>
</feature>
<dbReference type="AlphaFoldDB" id="A0A6J4PRL7"/>
<name>A0A6J4PRL7_9BACT</name>
<gene>
    <name evidence="2" type="ORF">AVDCRST_MAG64-2833</name>
</gene>
<dbReference type="EMBL" id="CADCUQ010000643">
    <property type="protein sequence ID" value="CAA9420387.1"/>
    <property type="molecule type" value="Genomic_DNA"/>
</dbReference>
<feature type="non-terminal residue" evidence="2">
    <location>
        <position position="1"/>
    </location>
</feature>
<reference evidence="2" key="1">
    <citation type="submission" date="2020-02" db="EMBL/GenBank/DDBJ databases">
        <authorList>
            <person name="Meier V. D."/>
        </authorList>
    </citation>
    <scope>NUCLEOTIDE SEQUENCE</scope>
    <source>
        <strain evidence="2">AVDCRST_MAG64</strain>
    </source>
</reference>
<evidence type="ECO:0000256" key="1">
    <source>
        <dbReference type="SAM" id="MobiDB-lite"/>
    </source>
</evidence>
<feature type="compositionally biased region" description="Basic residues" evidence="1">
    <location>
        <begin position="1"/>
        <end position="11"/>
    </location>
</feature>
<feature type="non-terminal residue" evidence="2">
    <location>
        <position position="79"/>
    </location>
</feature>